<dbReference type="OrthoDB" id="5598844at2759"/>
<dbReference type="GO" id="GO:0016586">
    <property type="term" value="C:RSC-type complex"/>
    <property type="evidence" value="ECO:0007669"/>
    <property type="project" value="EnsemblFungi"/>
</dbReference>
<reference evidence="4 5" key="1">
    <citation type="journal article" date="2016" name="Proc. Natl. Acad. Sci. U.S.A.">
        <title>Comparative genomics of biotechnologically important yeasts.</title>
        <authorList>
            <person name="Riley R."/>
            <person name="Haridas S."/>
            <person name="Wolfe K.H."/>
            <person name="Lopes M.R."/>
            <person name="Hittinger C.T."/>
            <person name="Goeker M."/>
            <person name="Salamov A.A."/>
            <person name="Wisecaver J.H."/>
            <person name="Long T.M."/>
            <person name="Calvey C.H."/>
            <person name="Aerts A.L."/>
            <person name="Barry K.W."/>
            <person name="Choi C."/>
            <person name="Clum A."/>
            <person name="Coughlan A.Y."/>
            <person name="Deshpande S."/>
            <person name="Douglass A.P."/>
            <person name="Hanson S.J."/>
            <person name="Klenk H.-P."/>
            <person name="LaButti K.M."/>
            <person name="Lapidus A."/>
            <person name="Lindquist E.A."/>
            <person name="Lipzen A.M."/>
            <person name="Meier-Kolthoff J.P."/>
            <person name="Ohm R.A."/>
            <person name="Otillar R.P."/>
            <person name="Pangilinan J.L."/>
            <person name="Peng Y."/>
            <person name="Rokas A."/>
            <person name="Rosa C.A."/>
            <person name="Scheuner C."/>
            <person name="Sibirny A.A."/>
            <person name="Slot J.C."/>
            <person name="Stielow J.B."/>
            <person name="Sun H."/>
            <person name="Kurtzman C.P."/>
            <person name="Blackwell M."/>
            <person name="Grigoriev I.V."/>
            <person name="Jeffries T.W."/>
        </authorList>
    </citation>
    <scope>NUCLEOTIDE SEQUENCE [LARGE SCALE GENOMIC DNA]</scope>
    <source>
        <strain evidence="5">ATCC 58044 / CBS 1984 / NCYC 433 / NRRL Y-366-8</strain>
    </source>
</reference>
<protein>
    <recommendedName>
        <fullName evidence="6">Chromatin structure-remodeling complex protein RSC7</fullName>
    </recommendedName>
</protein>
<dbReference type="RefSeq" id="XP_019037384.1">
    <property type="nucleotide sequence ID" value="XM_019185045.1"/>
</dbReference>
<gene>
    <name evidence="4" type="ORF">WICANDRAFT_80331</name>
</gene>
<dbReference type="AlphaFoldDB" id="A0A1E3NZY3"/>
<keyword evidence="5" id="KW-1185">Reference proteome</keyword>
<dbReference type="GeneID" id="30202291"/>
<evidence type="ECO:0008006" key="6">
    <source>
        <dbReference type="Google" id="ProtNLM"/>
    </source>
</evidence>
<evidence type="ECO:0000256" key="3">
    <source>
        <dbReference type="SAM" id="MobiDB-lite"/>
    </source>
</evidence>
<dbReference type="PANTHER" id="PTHR22597:SF3">
    <property type="entry name" value="CHROMATIN STRUCTURE-REMODELING COMPLEX SUBUNIT RSC7"/>
    <property type="match status" value="1"/>
</dbReference>
<dbReference type="GO" id="GO:0031490">
    <property type="term" value="F:chromatin DNA binding"/>
    <property type="evidence" value="ECO:0007669"/>
    <property type="project" value="TreeGrafter"/>
</dbReference>
<sequence length="498" mass="56534">MPPKKSRNSLGSGDSTPRRSSRRATSIEPDQQQEQEITQQDEGIVEPEIEPPLDIKEPEDEEYKEEPKDEDEDEAYSGDDDEDEDVDKPKRSRKSQRSSSRSKKEESDSEQDEENLALELEGDEVHEDEEEEEEDEESASKRQKSNSGTSTPVRIGRRGPGRGKKGPMQLTPAPPPVDERPLEMKDDEYILTDDEEGETKITPNGQLLDGRQFRVRSFTVKGKGDRLYMLSTEPARCMGFRDSYLLFQKHRRLYKVVLSSDEKFDLINRDIIPHSYKGRVIGLVTAKSIFKEFGAKIIVGGRNITDDYYAKRLRDQGNVVEGELAEPEDAVPPKGTPYNQNQFVAWHGASSVYHAGGVAVAPPQLESLELKSMKALKSTNHINEENWMHQHALAVRNFESTLLQGRQILSKGLRDPYTGIMFVPELTQPNHVQYKKIIDPKLEHNGEKKKLIYETILKSDNLAKKTGLKNVPLEVFDGVVSEEVKQAILRQQKYETSV</sequence>
<dbReference type="InterPro" id="IPR013933">
    <property type="entry name" value="CRC_Rsc7/Swp82"/>
</dbReference>
<dbReference type="Pfam" id="PF08624">
    <property type="entry name" value="CRC_subunit"/>
    <property type="match status" value="1"/>
</dbReference>
<dbReference type="STRING" id="683960.A0A1E3NZY3"/>
<organism evidence="4 5">
    <name type="scientific">Wickerhamomyces anomalus (strain ATCC 58044 / CBS 1984 / NCYC 433 / NRRL Y-366-8)</name>
    <name type="common">Yeast</name>
    <name type="synonym">Hansenula anomala</name>
    <dbReference type="NCBI Taxonomy" id="683960"/>
    <lineage>
        <taxon>Eukaryota</taxon>
        <taxon>Fungi</taxon>
        <taxon>Dikarya</taxon>
        <taxon>Ascomycota</taxon>
        <taxon>Saccharomycotina</taxon>
        <taxon>Saccharomycetes</taxon>
        <taxon>Phaffomycetales</taxon>
        <taxon>Wickerhamomycetaceae</taxon>
        <taxon>Wickerhamomyces</taxon>
    </lineage>
</organism>
<dbReference type="PANTHER" id="PTHR22597">
    <property type="entry name" value="POLYCOMB GROUP PROTEIN"/>
    <property type="match status" value="1"/>
</dbReference>
<dbReference type="GO" id="GO:0006337">
    <property type="term" value="P:nucleosome disassembly"/>
    <property type="evidence" value="ECO:0007669"/>
    <property type="project" value="EnsemblFungi"/>
</dbReference>
<evidence type="ECO:0000313" key="4">
    <source>
        <dbReference type="EMBL" id="ODQ58177.1"/>
    </source>
</evidence>
<keyword evidence="2" id="KW-0804">Transcription</keyword>
<evidence type="ECO:0000256" key="1">
    <source>
        <dbReference type="ARBA" id="ARBA00023015"/>
    </source>
</evidence>
<evidence type="ECO:0000256" key="2">
    <source>
        <dbReference type="ARBA" id="ARBA00023163"/>
    </source>
</evidence>
<dbReference type="Proteomes" id="UP000094112">
    <property type="component" value="Unassembled WGS sequence"/>
</dbReference>
<feature type="compositionally biased region" description="Basic residues" evidence="3">
    <location>
        <begin position="155"/>
        <end position="165"/>
    </location>
</feature>
<keyword evidence="1" id="KW-0805">Transcription regulation</keyword>
<evidence type="ECO:0000313" key="5">
    <source>
        <dbReference type="Proteomes" id="UP000094112"/>
    </source>
</evidence>
<feature type="compositionally biased region" description="Low complexity" evidence="3">
    <location>
        <begin position="23"/>
        <end position="42"/>
    </location>
</feature>
<dbReference type="GO" id="GO:0006368">
    <property type="term" value="P:transcription elongation by RNA polymerase II"/>
    <property type="evidence" value="ECO:0007669"/>
    <property type="project" value="EnsemblFungi"/>
</dbReference>
<feature type="compositionally biased region" description="Acidic residues" evidence="3">
    <location>
        <begin position="43"/>
        <end position="86"/>
    </location>
</feature>
<proteinExistence type="predicted"/>
<feature type="compositionally biased region" description="Acidic residues" evidence="3">
    <location>
        <begin position="107"/>
        <end position="137"/>
    </location>
</feature>
<dbReference type="EMBL" id="KV454212">
    <property type="protein sequence ID" value="ODQ58177.1"/>
    <property type="molecule type" value="Genomic_DNA"/>
</dbReference>
<accession>A0A1E3NZY3</accession>
<name>A0A1E3NZY3_WICAA</name>
<feature type="region of interest" description="Disordered" evidence="3">
    <location>
        <begin position="1"/>
        <end position="182"/>
    </location>
</feature>